<evidence type="ECO:0008006" key="3">
    <source>
        <dbReference type="Google" id="ProtNLM"/>
    </source>
</evidence>
<dbReference type="Proteomes" id="UP001500051">
    <property type="component" value="Unassembled WGS sequence"/>
</dbReference>
<accession>A0ABP7CZ32</accession>
<protein>
    <recommendedName>
        <fullName evidence="3">Metal binding domain of Ada</fullName>
    </recommendedName>
</protein>
<name>A0ABP7CZ32_9ACTN</name>
<evidence type="ECO:0000313" key="1">
    <source>
        <dbReference type="EMBL" id="GAA3697151.1"/>
    </source>
</evidence>
<reference evidence="2" key="1">
    <citation type="journal article" date="2019" name="Int. J. Syst. Evol. Microbiol.">
        <title>The Global Catalogue of Microorganisms (GCM) 10K type strain sequencing project: providing services to taxonomists for standard genome sequencing and annotation.</title>
        <authorList>
            <consortium name="The Broad Institute Genomics Platform"/>
            <consortium name="The Broad Institute Genome Sequencing Center for Infectious Disease"/>
            <person name="Wu L."/>
            <person name="Ma J."/>
        </authorList>
    </citation>
    <scope>NUCLEOTIDE SEQUENCE [LARGE SCALE GENOMIC DNA]</scope>
    <source>
        <strain evidence="2">JCM 16548</strain>
    </source>
</reference>
<sequence length="215" mass="23515">MPRRNRVDPWGDLAAVAGRGLLTGNRGCLVDDTERVVRYQAGSRWISCTLRYRDQRSPLAAPGRWTPLFFLDEAVALAAGHRPCARCRREAYLAYRDAVGAALGAREPLSAADLDVRLAAERRRRTSRRGDLGPTADRLLRPQSYADLPDGTVVLATGDVAHLVLGDELRPFTDAGWGLPVRRPRTGTAQTLTPPTSYAALTHGYRPLLSASSSR</sequence>
<dbReference type="EMBL" id="BAAAYX010000003">
    <property type="protein sequence ID" value="GAA3697151.1"/>
    <property type="molecule type" value="Genomic_DNA"/>
</dbReference>
<gene>
    <name evidence="1" type="ORF">GCM10022204_11370</name>
</gene>
<proteinExistence type="predicted"/>
<evidence type="ECO:0000313" key="2">
    <source>
        <dbReference type="Proteomes" id="UP001500051"/>
    </source>
</evidence>
<comment type="caution">
    <text evidence="1">The sequence shown here is derived from an EMBL/GenBank/DDBJ whole genome shotgun (WGS) entry which is preliminary data.</text>
</comment>
<organism evidence="1 2">
    <name type="scientific">Microlunatus aurantiacus</name>
    <dbReference type="NCBI Taxonomy" id="446786"/>
    <lineage>
        <taxon>Bacteria</taxon>
        <taxon>Bacillati</taxon>
        <taxon>Actinomycetota</taxon>
        <taxon>Actinomycetes</taxon>
        <taxon>Propionibacteriales</taxon>
        <taxon>Propionibacteriaceae</taxon>
        <taxon>Microlunatus</taxon>
    </lineage>
</organism>
<keyword evidence="2" id="KW-1185">Reference proteome</keyword>